<dbReference type="PROSITE" id="PS50894">
    <property type="entry name" value="HPT"/>
    <property type="match status" value="1"/>
</dbReference>
<evidence type="ECO:0000256" key="6">
    <source>
        <dbReference type="ARBA" id="ARBA00022692"/>
    </source>
</evidence>
<feature type="compositionally biased region" description="Basic and acidic residues" evidence="11">
    <location>
        <begin position="16"/>
        <end position="36"/>
    </location>
</feature>
<dbReference type="InterPro" id="IPR013656">
    <property type="entry name" value="PAS_4"/>
</dbReference>
<keyword evidence="19" id="KW-1185">Reference proteome</keyword>
<dbReference type="CDD" id="cd17546">
    <property type="entry name" value="REC_hyHK_CKI1_RcsC-like"/>
    <property type="match status" value="1"/>
</dbReference>
<dbReference type="PROSITE" id="PS50109">
    <property type="entry name" value="HIS_KIN"/>
    <property type="match status" value="1"/>
</dbReference>
<feature type="region of interest" description="Disordered" evidence="11">
    <location>
        <begin position="1136"/>
        <end position="1157"/>
    </location>
</feature>
<dbReference type="Pfam" id="PF01627">
    <property type="entry name" value="Hpt"/>
    <property type="match status" value="1"/>
</dbReference>
<evidence type="ECO:0000313" key="18">
    <source>
        <dbReference type="EMBL" id="MBW0143872.1"/>
    </source>
</evidence>
<dbReference type="PROSITE" id="PS50112">
    <property type="entry name" value="PAS"/>
    <property type="match status" value="1"/>
</dbReference>
<evidence type="ECO:0000256" key="8">
    <source>
        <dbReference type="ARBA" id="ARBA00023136"/>
    </source>
</evidence>
<dbReference type="Proteomes" id="UP000698028">
    <property type="component" value="Unassembled WGS sequence"/>
</dbReference>
<dbReference type="InterPro" id="IPR003594">
    <property type="entry name" value="HATPase_dom"/>
</dbReference>
<evidence type="ECO:0000256" key="3">
    <source>
        <dbReference type="ARBA" id="ARBA00012438"/>
    </source>
</evidence>
<feature type="domain" description="Response regulatory" evidence="14">
    <location>
        <begin position="1014"/>
        <end position="1131"/>
    </location>
</feature>
<dbReference type="CDD" id="cd16922">
    <property type="entry name" value="HATPase_EvgS-ArcB-TorS-like"/>
    <property type="match status" value="1"/>
</dbReference>
<dbReference type="InterPro" id="IPR007895">
    <property type="entry name" value="MASE1"/>
</dbReference>
<dbReference type="CDD" id="cd00130">
    <property type="entry name" value="PAS"/>
    <property type="match status" value="2"/>
</dbReference>
<feature type="transmembrane region" description="Helical" evidence="12">
    <location>
        <begin position="275"/>
        <end position="308"/>
    </location>
</feature>
<sequence length="1241" mass="134949">MSKPWLPYLALADDKGVAPEESRDGHESASGEEWRADAGQASMPGPDGGVHGTGGRWARFLPRTPFAWMMALGIGTTFFLLAYFGILLTRESGRIAAVWLANGIAVAIILRNPRAHWPLLFASVFAGNLMANFLHADPVARAMALACANLIEIGIITLMMRGALRPDQSFESGPVIGRFMASALVAALVAGLFAASALTLLENGQFLAVAQHWFVADALGLLITAPLLLSLPPRLAEWVQPRAARSLARRFETGALVTAVVATTLVLFLQERAPLIFLLGPLLVLSAFRLSLAMACFTILASSAVAIVATGMGLGPMARFAGEEIMRIYALQSLIASMIALVLPVRALIVERDRMGVAMERTERKFLRIAEASLAGILHLDLNGEATWANNRWTEMTGQEFRRGKHRNWVEAIAPEARSELLTMWTKARATLEPVSGEFPAACEDRDCGWVALSIHPERSASGDLTGFVVRLSDVTERRAAEEKLADSERLYRLVTENVSDIVIRLGLDGSMLYVSAAAQRMLGHAPDDLVGRPIRDLIHGEDWKEFRSAFTDLLTGGRARPELRYRHRCADGTFRWVEGSFRPVFDAKSGEPIELVASIRDITRRRRTEQVVAESAAKLRESHRLISLAECLARTAHWRLDLNGGEFDYSPQANAICNVPRNEPFSARDALRLVAPEDRDTLLSTMARARRAERSCECEIKIKTPAGELRHLRVVIQADRTPEGKLDGLVGVLRDVTVEHHARDELVQARDTANAAARAKSHFLATMSHEIRTPMTGVLGMIDLLKANPDEGDRARYLDMLETSADLLMAVLDDILDFSKIDSGQVALERRDFVVDRLVEESAALFERQAAEKGIQLCFVHDGESATVRGDPMRLRQILANLLSNSIKFTEQGEIRLRLATQAAGDDTEVHIAVADSGIGIAQNKQDRLFEPFTQADASTSRRFGGTGLGLAICRRLVEAMGGQISVASAPGEGATFSVKLTLPTGSIENVDDPVEAYAALPDAPRREYPSLSILVAEDNPVNQMLISAMLRADGHRVAVVENGRLAVERAAREQYDAIVMDMQMPEMDGLAATRAIRGSDGPCAAIPIIALTADSSPDRRRFYDGAGLSAFLTKPIDQEILLDQIRAIAGLGSVDGRTKTGKAPPSDNAKNDDAERLPALFDNERLGELREAVGQKRLSEMFALLDAELATRPDEIAALVKAGDRDGALRLAHSLKGAAGSAGALAVAALAEQFEAKDV</sequence>
<feature type="transmembrane region" description="Helical" evidence="12">
    <location>
        <begin position="142"/>
        <end position="164"/>
    </location>
</feature>
<evidence type="ECO:0000259" key="16">
    <source>
        <dbReference type="PROSITE" id="PS50113"/>
    </source>
</evidence>
<dbReference type="SMART" id="SM00086">
    <property type="entry name" value="PAC"/>
    <property type="match status" value="3"/>
</dbReference>
<dbReference type="Pfam" id="PF02518">
    <property type="entry name" value="HATPase_c"/>
    <property type="match status" value="1"/>
</dbReference>
<dbReference type="InterPro" id="IPR001610">
    <property type="entry name" value="PAC"/>
</dbReference>
<dbReference type="Pfam" id="PF08447">
    <property type="entry name" value="PAS_3"/>
    <property type="match status" value="1"/>
</dbReference>
<dbReference type="PROSITE" id="PS50113">
    <property type="entry name" value="PAC"/>
    <property type="match status" value="3"/>
</dbReference>
<feature type="domain" description="HPt" evidence="17">
    <location>
        <begin position="1176"/>
        <end position="1241"/>
    </location>
</feature>
<evidence type="ECO:0000256" key="2">
    <source>
        <dbReference type="ARBA" id="ARBA00004651"/>
    </source>
</evidence>
<feature type="domain" description="PAC" evidence="16">
    <location>
        <begin position="560"/>
        <end position="615"/>
    </location>
</feature>
<comment type="subcellular location">
    <subcellularLocation>
        <location evidence="2">Cell membrane</location>
        <topology evidence="2">Multi-pass membrane protein</topology>
    </subcellularLocation>
</comment>
<dbReference type="EC" id="2.7.13.3" evidence="3"/>
<keyword evidence="4" id="KW-1003">Cell membrane</keyword>
<dbReference type="EMBL" id="JAHVAH010000001">
    <property type="protein sequence ID" value="MBW0143872.1"/>
    <property type="molecule type" value="Genomic_DNA"/>
</dbReference>
<name>A0ABS6V3U4_9SPHN</name>
<feature type="transmembrane region" description="Helical" evidence="12">
    <location>
        <begin position="66"/>
        <end position="86"/>
    </location>
</feature>
<dbReference type="InterPro" id="IPR008207">
    <property type="entry name" value="Sig_transdc_His_kin_Hpt_dom"/>
</dbReference>
<evidence type="ECO:0000256" key="1">
    <source>
        <dbReference type="ARBA" id="ARBA00000085"/>
    </source>
</evidence>
<keyword evidence="8 12" id="KW-0472">Membrane</keyword>
<dbReference type="InterPro" id="IPR005467">
    <property type="entry name" value="His_kinase_dom"/>
</dbReference>
<dbReference type="Pfam" id="PF00512">
    <property type="entry name" value="HisKA"/>
    <property type="match status" value="1"/>
</dbReference>
<accession>A0ABS6V3U4</accession>
<dbReference type="Pfam" id="PF00072">
    <property type="entry name" value="Response_reg"/>
    <property type="match status" value="1"/>
</dbReference>
<dbReference type="InterPro" id="IPR000014">
    <property type="entry name" value="PAS"/>
</dbReference>
<evidence type="ECO:0000256" key="11">
    <source>
        <dbReference type="SAM" id="MobiDB-lite"/>
    </source>
</evidence>
<evidence type="ECO:0000256" key="5">
    <source>
        <dbReference type="ARBA" id="ARBA00022553"/>
    </source>
</evidence>
<evidence type="ECO:0000259" key="17">
    <source>
        <dbReference type="PROSITE" id="PS50894"/>
    </source>
</evidence>
<keyword evidence="5 10" id="KW-0597">Phosphoprotein</keyword>
<feature type="region of interest" description="Disordered" evidence="11">
    <location>
        <begin position="16"/>
        <end position="48"/>
    </location>
</feature>
<evidence type="ECO:0000259" key="14">
    <source>
        <dbReference type="PROSITE" id="PS50110"/>
    </source>
</evidence>
<feature type="transmembrane region" description="Helical" evidence="12">
    <location>
        <begin position="213"/>
        <end position="231"/>
    </location>
</feature>
<organism evidence="18 19">
    <name type="scientific">Sphingomicrobium clamense</name>
    <dbReference type="NCBI Taxonomy" id="2851013"/>
    <lineage>
        <taxon>Bacteria</taxon>
        <taxon>Pseudomonadati</taxon>
        <taxon>Pseudomonadota</taxon>
        <taxon>Alphaproteobacteria</taxon>
        <taxon>Sphingomonadales</taxon>
        <taxon>Sphingomonadaceae</taxon>
        <taxon>Sphingomicrobium</taxon>
    </lineage>
</organism>
<feature type="domain" description="PAC" evidence="16">
    <location>
        <begin position="697"/>
        <end position="749"/>
    </location>
</feature>
<protein>
    <recommendedName>
        <fullName evidence="3">histidine kinase</fullName>
        <ecNumber evidence="3">2.7.13.3</ecNumber>
    </recommendedName>
</protein>
<dbReference type="NCBIfam" id="TIGR00229">
    <property type="entry name" value="sensory_box"/>
    <property type="match status" value="2"/>
</dbReference>
<dbReference type="SMART" id="SM00091">
    <property type="entry name" value="PAS"/>
    <property type="match status" value="3"/>
</dbReference>
<comment type="caution">
    <text evidence="18">The sequence shown here is derived from an EMBL/GenBank/DDBJ whole genome shotgun (WGS) entry which is preliminary data.</text>
</comment>
<feature type="modified residue" description="Phosphohistidine" evidence="9">
    <location>
        <position position="1215"/>
    </location>
</feature>
<evidence type="ECO:0000256" key="4">
    <source>
        <dbReference type="ARBA" id="ARBA00022475"/>
    </source>
</evidence>
<feature type="domain" description="PAC" evidence="16">
    <location>
        <begin position="435"/>
        <end position="487"/>
    </location>
</feature>
<dbReference type="InterPro" id="IPR000700">
    <property type="entry name" value="PAS-assoc_C"/>
</dbReference>
<dbReference type="InterPro" id="IPR013655">
    <property type="entry name" value="PAS_fold_3"/>
</dbReference>
<evidence type="ECO:0000256" key="7">
    <source>
        <dbReference type="ARBA" id="ARBA00022989"/>
    </source>
</evidence>
<dbReference type="Pfam" id="PF08448">
    <property type="entry name" value="PAS_4"/>
    <property type="match status" value="1"/>
</dbReference>
<dbReference type="CDD" id="cd00082">
    <property type="entry name" value="HisKA"/>
    <property type="match status" value="1"/>
</dbReference>
<feature type="domain" description="PAS" evidence="15">
    <location>
        <begin position="488"/>
        <end position="558"/>
    </location>
</feature>
<feature type="transmembrane region" description="Helical" evidence="12">
    <location>
        <begin position="328"/>
        <end position="349"/>
    </location>
</feature>
<reference evidence="18 19" key="1">
    <citation type="submission" date="2021-07" db="EMBL/GenBank/DDBJ databases">
        <title>The draft genome sequence of Sphingomicrobium sp. B8.</title>
        <authorList>
            <person name="Mu L."/>
        </authorList>
    </citation>
    <scope>NUCLEOTIDE SEQUENCE [LARGE SCALE GENOMIC DNA]</scope>
    <source>
        <strain evidence="18 19">B8</strain>
    </source>
</reference>
<feature type="modified residue" description="4-aspartylphosphate" evidence="10">
    <location>
        <position position="1063"/>
    </location>
</feature>
<comment type="catalytic activity">
    <reaction evidence="1">
        <text>ATP + protein L-histidine = ADP + protein N-phospho-L-histidine.</text>
        <dbReference type="EC" id="2.7.13.3"/>
    </reaction>
</comment>
<dbReference type="SMART" id="SM00387">
    <property type="entry name" value="HATPase_c"/>
    <property type="match status" value="1"/>
</dbReference>
<feature type="transmembrane region" description="Helical" evidence="12">
    <location>
        <begin position="251"/>
        <end position="269"/>
    </location>
</feature>
<feature type="domain" description="Histidine kinase" evidence="13">
    <location>
        <begin position="767"/>
        <end position="986"/>
    </location>
</feature>
<proteinExistence type="predicted"/>
<evidence type="ECO:0000256" key="10">
    <source>
        <dbReference type="PROSITE-ProRule" id="PRU00169"/>
    </source>
</evidence>
<dbReference type="RefSeq" id="WP_218631924.1">
    <property type="nucleotide sequence ID" value="NZ_JAHVAH010000001.1"/>
</dbReference>
<dbReference type="SMART" id="SM00448">
    <property type="entry name" value="REC"/>
    <property type="match status" value="1"/>
</dbReference>
<evidence type="ECO:0000256" key="9">
    <source>
        <dbReference type="PROSITE-ProRule" id="PRU00110"/>
    </source>
</evidence>
<dbReference type="PROSITE" id="PS50110">
    <property type="entry name" value="RESPONSE_REGULATORY"/>
    <property type="match status" value="1"/>
</dbReference>
<evidence type="ECO:0000256" key="12">
    <source>
        <dbReference type="SAM" id="Phobius"/>
    </source>
</evidence>
<dbReference type="PANTHER" id="PTHR45339">
    <property type="entry name" value="HYBRID SIGNAL TRANSDUCTION HISTIDINE KINASE J"/>
    <property type="match status" value="1"/>
</dbReference>
<keyword evidence="6 12" id="KW-0812">Transmembrane</keyword>
<dbReference type="InterPro" id="IPR001789">
    <property type="entry name" value="Sig_transdc_resp-reg_receiver"/>
</dbReference>
<keyword evidence="7 12" id="KW-1133">Transmembrane helix</keyword>
<gene>
    <name evidence="18" type="ORF">KTQ36_01010</name>
</gene>
<feature type="transmembrane region" description="Helical" evidence="12">
    <location>
        <begin position="176"/>
        <end position="201"/>
    </location>
</feature>
<feature type="transmembrane region" description="Helical" evidence="12">
    <location>
        <begin position="92"/>
        <end position="110"/>
    </location>
</feature>
<dbReference type="SMART" id="SM00388">
    <property type="entry name" value="HisKA"/>
    <property type="match status" value="1"/>
</dbReference>
<dbReference type="PANTHER" id="PTHR45339:SF3">
    <property type="entry name" value="HISTIDINE KINASE"/>
    <property type="match status" value="1"/>
</dbReference>
<evidence type="ECO:0000259" key="15">
    <source>
        <dbReference type="PROSITE" id="PS50112"/>
    </source>
</evidence>
<dbReference type="Pfam" id="PF05231">
    <property type="entry name" value="MASE1"/>
    <property type="match status" value="1"/>
</dbReference>
<evidence type="ECO:0000259" key="13">
    <source>
        <dbReference type="PROSITE" id="PS50109"/>
    </source>
</evidence>
<evidence type="ECO:0000313" key="19">
    <source>
        <dbReference type="Proteomes" id="UP000698028"/>
    </source>
</evidence>
<dbReference type="InterPro" id="IPR003661">
    <property type="entry name" value="HisK_dim/P_dom"/>
</dbReference>